<feature type="active site" evidence="2">
    <location>
        <position position="61"/>
    </location>
</feature>
<dbReference type="GO" id="GO:0004190">
    <property type="term" value="F:aspartic-type endopeptidase activity"/>
    <property type="evidence" value="ECO:0007669"/>
    <property type="project" value="InterPro"/>
</dbReference>
<evidence type="ECO:0000256" key="3">
    <source>
        <dbReference type="SAM" id="SignalP"/>
    </source>
</evidence>
<organism evidence="5 6">
    <name type="scientific">Clitoria ternatea</name>
    <name type="common">Butterfly pea</name>
    <dbReference type="NCBI Taxonomy" id="43366"/>
    <lineage>
        <taxon>Eukaryota</taxon>
        <taxon>Viridiplantae</taxon>
        <taxon>Streptophyta</taxon>
        <taxon>Embryophyta</taxon>
        <taxon>Tracheophyta</taxon>
        <taxon>Spermatophyta</taxon>
        <taxon>Magnoliopsida</taxon>
        <taxon>eudicotyledons</taxon>
        <taxon>Gunneridae</taxon>
        <taxon>Pentapetalae</taxon>
        <taxon>rosids</taxon>
        <taxon>fabids</taxon>
        <taxon>Fabales</taxon>
        <taxon>Fabaceae</taxon>
        <taxon>Papilionoideae</taxon>
        <taxon>50 kb inversion clade</taxon>
        <taxon>NPAAA clade</taxon>
        <taxon>indigoferoid/millettioid clade</taxon>
        <taxon>Phaseoleae</taxon>
        <taxon>Clitoria</taxon>
    </lineage>
</organism>
<dbReference type="InterPro" id="IPR001461">
    <property type="entry name" value="Aspartic_peptidase_A1"/>
</dbReference>
<dbReference type="PANTHER" id="PTHR13683:SF750">
    <property type="entry name" value="ASPARTYL PROTEASE AED1"/>
    <property type="match status" value="1"/>
</dbReference>
<keyword evidence="6" id="KW-1185">Reference proteome</keyword>
<dbReference type="Proteomes" id="UP001359559">
    <property type="component" value="Unassembled WGS sequence"/>
</dbReference>
<dbReference type="AlphaFoldDB" id="A0AAN9JPR7"/>
<feature type="chain" id="PRO_5042985051" description="Peptidase A1 domain-containing protein" evidence="3">
    <location>
        <begin position="17"/>
        <end position="352"/>
    </location>
</feature>
<dbReference type="Pfam" id="PF14543">
    <property type="entry name" value="TAXi_N"/>
    <property type="match status" value="1"/>
</dbReference>
<dbReference type="EMBL" id="JAYKXN010000003">
    <property type="protein sequence ID" value="KAK7303195.1"/>
    <property type="molecule type" value="Genomic_DNA"/>
</dbReference>
<comment type="similarity">
    <text evidence="1">Belongs to the peptidase A1 family.</text>
</comment>
<dbReference type="PROSITE" id="PS51767">
    <property type="entry name" value="PEPTIDASE_A1"/>
    <property type="match status" value="1"/>
</dbReference>
<dbReference type="SUPFAM" id="SSF50630">
    <property type="entry name" value="Acid proteases"/>
    <property type="match status" value="1"/>
</dbReference>
<evidence type="ECO:0000313" key="5">
    <source>
        <dbReference type="EMBL" id="KAK7303195.1"/>
    </source>
</evidence>
<proteinExistence type="inferred from homology"/>
<accession>A0AAN9JPR7</accession>
<dbReference type="InterPro" id="IPR033121">
    <property type="entry name" value="PEPTIDASE_A1"/>
</dbReference>
<sequence>MFDFLALLLILLKSSAFLSERPKESNHFHIVKLNSLLTASTCSPSNKGLGTPIKEVTLVIDTGSTLIWTQCQPCKLGTLHGCAKQRHPIFDPSKSSTYSNVTCPSHTCTLANTTLELSNYASSTCEYAYSYLDGMGVAGFLAKERLSVGPDTFIDIIFGCSEVNVNLTLVDTDGILGLDQGFLSFVEQTSKTYQKVFLYCLPSKASEIGFLKFGKAKHVSKSLKFTELGAGYVIPLVEIKLGNTKLPITFKKGAASIDSGSSISTLPSKDYITLRDAYRKAMSHYELVFDILDTCYHVGIVFPVNSSVVCLPFAEIPGGGDYVLFGNAQQKTLEIVYDVAGGKIGFGYEGCR</sequence>
<evidence type="ECO:0000256" key="2">
    <source>
        <dbReference type="PIRSR" id="PIRSR601461-1"/>
    </source>
</evidence>
<comment type="caution">
    <text evidence="5">The sequence shown here is derived from an EMBL/GenBank/DDBJ whole genome shotgun (WGS) entry which is preliminary data.</text>
</comment>
<dbReference type="Gene3D" id="2.40.70.10">
    <property type="entry name" value="Acid Proteases"/>
    <property type="match status" value="3"/>
</dbReference>
<keyword evidence="3" id="KW-0732">Signal</keyword>
<name>A0AAN9JPR7_CLITE</name>
<dbReference type="PANTHER" id="PTHR13683">
    <property type="entry name" value="ASPARTYL PROTEASES"/>
    <property type="match status" value="1"/>
</dbReference>
<dbReference type="InterPro" id="IPR032861">
    <property type="entry name" value="TAXi_N"/>
</dbReference>
<feature type="domain" description="Peptidase A1" evidence="4">
    <location>
        <begin position="43"/>
        <end position="352"/>
    </location>
</feature>
<evidence type="ECO:0000259" key="4">
    <source>
        <dbReference type="PROSITE" id="PS51767"/>
    </source>
</evidence>
<protein>
    <recommendedName>
        <fullName evidence="4">Peptidase A1 domain-containing protein</fullName>
    </recommendedName>
</protein>
<feature type="active site" evidence="2">
    <location>
        <position position="258"/>
    </location>
</feature>
<reference evidence="5 6" key="1">
    <citation type="submission" date="2024-01" db="EMBL/GenBank/DDBJ databases">
        <title>The genomes of 5 underutilized Papilionoideae crops provide insights into root nodulation and disease resistance.</title>
        <authorList>
            <person name="Yuan L."/>
        </authorList>
    </citation>
    <scope>NUCLEOTIDE SEQUENCE [LARGE SCALE GENOMIC DNA]</scope>
    <source>
        <strain evidence="5">LY-2023</strain>
        <tissue evidence="5">Leaf</tissue>
    </source>
</reference>
<evidence type="ECO:0000313" key="6">
    <source>
        <dbReference type="Proteomes" id="UP001359559"/>
    </source>
</evidence>
<dbReference type="GO" id="GO:0006508">
    <property type="term" value="P:proteolysis"/>
    <property type="evidence" value="ECO:0007669"/>
    <property type="project" value="InterPro"/>
</dbReference>
<feature type="signal peptide" evidence="3">
    <location>
        <begin position="1"/>
        <end position="16"/>
    </location>
</feature>
<dbReference type="InterPro" id="IPR021109">
    <property type="entry name" value="Peptidase_aspartic_dom_sf"/>
</dbReference>
<evidence type="ECO:0000256" key="1">
    <source>
        <dbReference type="ARBA" id="ARBA00007447"/>
    </source>
</evidence>
<gene>
    <name evidence="5" type="ORF">RJT34_14097</name>
</gene>